<protein>
    <submittedName>
        <fullName evidence="1">Uncharacterized protein</fullName>
    </submittedName>
</protein>
<dbReference type="AlphaFoldDB" id="A0A7W5FMG9"/>
<dbReference type="Proteomes" id="UP000570361">
    <property type="component" value="Unassembled WGS sequence"/>
</dbReference>
<organism evidence="1 2">
    <name type="scientific">Paenibacillus phyllosphaerae</name>
    <dbReference type="NCBI Taxonomy" id="274593"/>
    <lineage>
        <taxon>Bacteria</taxon>
        <taxon>Bacillati</taxon>
        <taxon>Bacillota</taxon>
        <taxon>Bacilli</taxon>
        <taxon>Bacillales</taxon>
        <taxon>Paenibacillaceae</taxon>
        <taxon>Paenibacillus</taxon>
    </lineage>
</organism>
<name>A0A7W5FMG9_9BACL</name>
<gene>
    <name evidence="1" type="ORF">FHS18_002180</name>
</gene>
<sequence>MKKIVWLGAIIIFELLAASDSQVQATSAPSISRSDVPHIFIDESKYSGDSLEIVKLINMRTRYINKENLSAYMNLLHPQSPLYHSYDTKPKELPYYKISKVELISSIKIAEQRRLFEAMVLVEEHSIIDTEVSDSIRCGRRRIPRINGLLSTLTKAATRATTTTT</sequence>
<evidence type="ECO:0000313" key="1">
    <source>
        <dbReference type="EMBL" id="MBB3110113.1"/>
    </source>
</evidence>
<accession>A0A7W5FMG9</accession>
<evidence type="ECO:0000313" key="2">
    <source>
        <dbReference type="Proteomes" id="UP000570361"/>
    </source>
</evidence>
<reference evidence="1 2" key="1">
    <citation type="submission" date="2020-08" db="EMBL/GenBank/DDBJ databases">
        <title>Genomic Encyclopedia of Type Strains, Phase III (KMG-III): the genomes of soil and plant-associated and newly described type strains.</title>
        <authorList>
            <person name="Whitman W."/>
        </authorList>
    </citation>
    <scope>NUCLEOTIDE SEQUENCE [LARGE SCALE GENOMIC DNA]</scope>
    <source>
        <strain evidence="1 2">CECT 5862</strain>
    </source>
</reference>
<proteinExistence type="predicted"/>
<dbReference type="RefSeq" id="WP_183599845.1">
    <property type="nucleotide sequence ID" value="NZ_JACHXK010000004.1"/>
</dbReference>
<keyword evidence="2" id="KW-1185">Reference proteome</keyword>
<dbReference type="EMBL" id="JACHXK010000004">
    <property type="protein sequence ID" value="MBB3110113.1"/>
    <property type="molecule type" value="Genomic_DNA"/>
</dbReference>
<comment type="caution">
    <text evidence="1">The sequence shown here is derived from an EMBL/GenBank/DDBJ whole genome shotgun (WGS) entry which is preliminary data.</text>
</comment>